<keyword evidence="1" id="KW-0732">Signal</keyword>
<evidence type="ECO:0000313" key="3">
    <source>
        <dbReference type="Proteomes" id="UP000236291"/>
    </source>
</evidence>
<dbReference type="AlphaFoldDB" id="A0A2K3JZ98"/>
<evidence type="ECO:0000256" key="1">
    <source>
        <dbReference type="SAM" id="SignalP"/>
    </source>
</evidence>
<reference evidence="2 3" key="1">
    <citation type="journal article" date="2014" name="Am. J. Bot.">
        <title>Genome assembly and annotation for red clover (Trifolium pratense; Fabaceae).</title>
        <authorList>
            <person name="Istvanek J."/>
            <person name="Jaros M."/>
            <person name="Krenek A."/>
            <person name="Repkova J."/>
        </authorList>
    </citation>
    <scope>NUCLEOTIDE SEQUENCE [LARGE SCALE GENOMIC DNA]</scope>
    <source>
        <strain evidence="3">cv. Tatra</strain>
        <tissue evidence="2">Young leaves</tissue>
    </source>
</reference>
<comment type="caution">
    <text evidence="2">The sequence shown here is derived from an EMBL/GenBank/DDBJ whole genome shotgun (WGS) entry which is preliminary data.</text>
</comment>
<evidence type="ECO:0000313" key="2">
    <source>
        <dbReference type="EMBL" id="PNX59354.1"/>
    </source>
</evidence>
<accession>A0A2K3JZ98</accession>
<sequence>MPPSLPELLLLFRMLIGKAFLPSWSAGLFGRTRPQLGRLFEGVRQ</sequence>
<feature type="non-terminal residue" evidence="2">
    <location>
        <position position="45"/>
    </location>
</feature>
<feature type="chain" id="PRO_5014381011" evidence="1">
    <location>
        <begin position="20"/>
        <end position="45"/>
    </location>
</feature>
<reference evidence="2 3" key="2">
    <citation type="journal article" date="2017" name="Front. Plant Sci.">
        <title>Gene Classification and Mining of Molecular Markers Useful in Red Clover (Trifolium pratense) Breeding.</title>
        <authorList>
            <person name="Istvanek J."/>
            <person name="Dluhosova J."/>
            <person name="Dluhos P."/>
            <person name="Patkova L."/>
            <person name="Nedelnik J."/>
            <person name="Repkova J."/>
        </authorList>
    </citation>
    <scope>NUCLEOTIDE SEQUENCE [LARGE SCALE GENOMIC DNA]</scope>
    <source>
        <strain evidence="3">cv. Tatra</strain>
        <tissue evidence="2">Young leaves</tissue>
    </source>
</reference>
<dbReference type="EMBL" id="ASHM01131681">
    <property type="protein sequence ID" value="PNX59354.1"/>
    <property type="molecule type" value="Genomic_DNA"/>
</dbReference>
<organism evidence="2 3">
    <name type="scientific">Trifolium pratense</name>
    <name type="common">Red clover</name>
    <dbReference type="NCBI Taxonomy" id="57577"/>
    <lineage>
        <taxon>Eukaryota</taxon>
        <taxon>Viridiplantae</taxon>
        <taxon>Streptophyta</taxon>
        <taxon>Embryophyta</taxon>
        <taxon>Tracheophyta</taxon>
        <taxon>Spermatophyta</taxon>
        <taxon>Magnoliopsida</taxon>
        <taxon>eudicotyledons</taxon>
        <taxon>Gunneridae</taxon>
        <taxon>Pentapetalae</taxon>
        <taxon>rosids</taxon>
        <taxon>fabids</taxon>
        <taxon>Fabales</taxon>
        <taxon>Fabaceae</taxon>
        <taxon>Papilionoideae</taxon>
        <taxon>50 kb inversion clade</taxon>
        <taxon>NPAAA clade</taxon>
        <taxon>Hologalegina</taxon>
        <taxon>IRL clade</taxon>
        <taxon>Trifolieae</taxon>
        <taxon>Trifolium</taxon>
    </lineage>
</organism>
<dbReference type="Proteomes" id="UP000236291">
    <property type="component" value="Unassembled WGS sequence"/>
</dbReference>
<feature type="signal peptide" evidence="1">
    <location>
        <begin position="1"/>
        <end position="19"/>
    </location>
</feature>
<name>A0A2K3JZ98_TRIPR</name>
<proteinExistence type="predicted"/>
<protein>
    <submittedName>
        <fullName evidence="2">Uncharacterized protein</fullName>
    </submittedName>
</protein>
<gene>
    <name evidence="2" type="ORF">L195_g059648</name>
</gene>